<gene>
    <name evidence="1" type="ORF">COCC4DRAFT_151370</name>
</gene>
<reference evidence="2" key="2">
    <citation type="journal article" date="2013" name="PLoS Genet.">
        <title>Comparative genome structure, secondary metabolite, and effector coding capacity across Cochliobolus pathogens.</title>
        <authorList>
            <person name="Condon B.J."/>
            <person name="Leng Y."/>
            <person name="Wu D."/>
            <person name="Bushley K.E."/>
            <person name="Ohm R.A."/>
            <person name="Otillar R."/>
            <person name="Martin J."/>
            <person name="Schackwitz W."/>
            <person name="Grimwood J."/>
            <person name="MohdZainudin N."/>
            <person name="Xue C."/>
            <person name="Wang R."/>
            <person name="Manning V.A."/>
            <person name="Dhillon B."/>
            <person name="Tu Z.J."/>
            <person name="Steffenson B.J."/>
            <person name="Salamov A."/>
            <person name="Sun H."/>
            <person name="Lowry S."/>
            <person name="LaButti K."/>
            <person name="Han J."/>
            <person name="Copeland A."/>
            <person name="Lindquist E."/>
            <person name="Barry K."/>
            <person name="Schmutz J."/>
            <person name="Baker S.E."/>
            <person name="Ciuffetti L.M."/>
            <person name="Grigoriev I.V."/>
            <person name="Zhong S."/>
            <person name="Turgeon B.G."/>
        </authorList>
    </citation>
    <scope>NUCLEOTIDE SEQUENCE [LARGE SCALE GENOMIC DNA]</scope>
    <source>
        <strain evidence="2">C4 / ATCC 48331 / race T</strain>
    </source>
</reference>
<accession>N4WLE7</accession>
<dbReference type="EMBL" id="KB733477">
    <property type="protein sequence ID" value="ENI00150.1"/>
    <property type="molecule type" value="Genomic_DNA"/>
</dbReference>
<organism evidence="1 2">
    <name type="scientific">Cochliobolus heterostrophus (strain C4 / ATCC 48331 / race T)</name>
    <name type="common">Southern corn leaf blight fungus</name>
    <name type="synonym">Bipolaris maydis</name>
    <dbReference type="NCBI Taxonomy" id="665024"/>
    <lineage>
        <taxon>Eukaryota</taxon>
        <taxon>Fungi</taxon>
        <taxon>Dikarya</taxon>
        <taxon>Ascomycota</taxon>
        <taxon>Pezizomycotina</taxon>
        <taxon>Dothideomycetes</taxon>
        <taxon>Pleosporomycetidae</taxon>
        <taxon>Pleosporales</taxon>
        <taxon>Pleosporineae</taxon>
        <taxon>Pleosporaceae</taxon>
        <taxon>Bipolaris</taxon>
    </lineage>
</organism>
<name>N4WLE7_COCH4</name>
<dbReference type="Proteomes" id="UP000012338">
    <property type="component" value="Unassembled WGS sequence"/>
</dbReference>
<reference evidence="1 2" key="1">
    <citation type="journal article" date="2012" name="PLoS Pathog.">
        <title>Diverse lifestyles and strategies of plant pathogenesis encoded in the genomes of eighteen Dothideomycetes fungi.</title>
        <authorList>
            <person name="Ohm R.A."/>
            <person name="Feau N."/>
            <person name="Henrissat B."/>
            <person name="Schoch C.L."/>
            <person name="Horwitz B.A."/>
            <person name="Barry K.W."/>
            <person name="Condon B.J."/>
            <person name="Copeland A.C."/>
            <person name="Dhillon B."/>
            <person name="Glaser F."/>
            <person name="Hesse C.N."/>
            <person name="Kosti I."/>
            <person name="LaButti K."/>
            <person name="Lindquist E.A."/>
            <person name="Lucas S."/>
            <person name="Salamov A.A."/>
            <person name="Bradshaw R.E."/>
            <person name="Ciuffetti L."/>
            <person name="Hamelin R.C."/>
            <person name="Kema G.H.J."/>
            <person name="Lawrence C."/>
            <person name="Scott J.A."/>
            <person name="Spatafora J.W."/>
            <person name="Turgeon B.G."/>
            <person name="de Wit P.J.G.M."/>
            <person name="Zhong S."/>
            <person name="Goodwin S.B."/>
            <person name="Grigoriev I.V."/>
        </authorList>
    </citation>
    <scope>NUCLEOTIDE SEQUENCE [LARGE SCALE GENOMIC DNA]</scope>
    <source>
        <strain evidence="2">C4 / ATCC 48331 / race T</strain>
    </source>
</reference>
<protein>
    <submittedName>
        <fullName evidence="1">Uncharacterized protein</fullName>
    </submittedName>
</protein>
<dbReference type="AlphaFoldDB" id="N4WLE7"/>
<proteinExistence type="predicted"/>
<evidence type="ECO:0000313" key="1">
    <source>
        <dbReference type="EMBL" id="ENI00150.1"/>
    </source>
</evidence>
<feature type="non-terminal residue" evidence="1">
    <location>
        <position position="1"/>
    </location>
</feature>
<evidence type="ECO:0000313" key="2">
    <source>
        <dbReference type="Proteomes" id="UP000012338"/>
    </source>
</evidence>
<sequence length="83" mass="9222">VARLRWTVRQLPSPTENPIKLPEADWKFRSLTTVAASRPQNIGARRDRMPFLRKSPANALNSYGFKATIQTTEIGGNKGVGTL</sequence>
<keyword evidence="2" id="KW-1185">Reference proteome</keyword>
<dbReference type="HOGENOM" id="CLU_2549079_0_0_1"/>